<organism evidence="1 2">
    <name type="scientific">Gemmata palustris</name>
    <dbReference type="NCBI Taxonomy" id="2822762"/>
    <lineage>
        <taxon>Bacteria</taxon>
        <taxon>Pseudomonadati</taxon>
        <taxon>Planctomycetota</taxon>
        <taxon>Planctomycetia</taxon>
        <taxon>Gemmatales</taxon>
        <taxon>Gemmataceae</taxon>
        <taxon>Gemmata</taxon>
    </lineage>
</organism>
<evidence type="ECO:0000313" key="1">
    <source>
        <dbReference type="EMBL" id="MBP3955350.1"/>
    </source>
</evidence>
<keyword evidence="2" id="KW-1185">Reference proteome</keyword>
<evidence type="ECO:0000313" key="2">
    <source>
        <dbReference type="Proteomes" id="UP000676565"/>
    </source>
</evidence>
<dbReference type="Proteomes" id="UP000676565">
    <property type="component" value="Unassembled WGS sequence"/>
</dbReference>
<dbReference type="RefSeq" id="WP_210653432.1">
    <property type="nucleotide sequence ID" value="NZ_JAGKQQ010000001.1"/>
</dbReference>
<gene>
    <name evidence="1" type="ORF">J8F10_08665</name>
</gene>
<proteinExistence type="predicted"/>
<accession>A0ABS5BNV9</accession>
<reference evidence="1 2" key="1">
    <citation type="submission" date="2021-04" db="EMBL/GenBank/DDBJ databases">
        <authorList>
            <person name="Ivanova A."/>
        </authorList>
    </citation>
    <scope>NUCLEOTIDE SEQUENCE [LARGE SCALE GENOMIC DNA]</scope>
    <source>
        <strain evidence="1 2">G18</strain>
    </source>
</reference>
<comment type="caution">
    <text evidence="1">The sequence shown here is derived from an EMBL/GenBank/DDBJ whole genome shotgun (WGS) entry which is preliminary data.</text>
</comment>
<sequence>MTAPQFGVGEWKTRDGRKAVVQGVGGPDSEPYTLEGHIEGKPTCWCSDGAWVEAAGTTLNDLIGPWGETPSPKAPAPMLARGKPRLMAALANWLRQVRILNLGEGGTFENASHIVPLPEHTEVRKTLLDEFAMAALQGQLASESKQFDQTNPSFSSFQDLAESSYLLADAMLAARGKARSS</sequence>
<name>A0ABS5BNV9_9BACT</name>
<dbReference type="EMBL" id="JAGKQQ010000001">
    <property type="protein sequence ID" value="MBP3955350.1"/>
    <property type="molecule type" value="Genomic_DNA"/>
</dbReference>
<protein>
    <submittedName>
        <fullName evidence="1">Uncharacterized protein</fullName>
    </submittedName>
</protein>